<sequence>MPVTVRVPHLEDAEVLAALAVANRTFLAPYEPHRDEGYYTATGQRALLARTLAACEAGTALPFLVLDDGEVVGRVTVNDVVRGPFLSGHLGYWVAEDAGGRGVATTAVGLVVAAALGPFGLHRVQAAVMPDNARSLAVLAHHRFERIGPAPRYLRIAGAWRDHLLLQRVADEDGS</sequence>
<dbReference type="InterPro" id="IPR051531">
    <property type="entry name" value="N-acetyltransferase"/>
</dbReference>
<evidence type="ECO:0000256" key="1">
    <source>
        <dbReference type="ARBA" id="ARBA00022679"/>
    </source>
</evidence>
<dbReference type="RefSeq" id="WP_123378371.1">
    <property type="nucleotide sequence ID" value="NZ_RJKN01000001.1"/>
</dbReference>
<dbReference type="PANTHER" id="PTHR43792">
    <property type="entry name" value="GNAT FAMILY, PUTATIVE (AFU_ORTHOLOGUE AFUA_3G00765)-RELATED-RELATED"/>
    <property type="match status" value="1"/>
</dbReference>
<dbReference type="Pfam" id="PF13302">
    <property type="entry name" value="Acetyltransf_3"/>
    <property type="match status" value="1"/>
</dbReference>
<proteinExistence type="inferred from homology"/>
<dbReference type="GO" id="GO:0008999">
    <property type="term" value="F:protein-N-terminal-alanine acetyltransferase activity"/>
    <property type="evidence" value="ECO:0007669"/>
    <property type="project" value="TreeGrafter"/>
</dbReference>
<dbReference type="Gene3D" id="3.40.630.30">
    <property type="match status" value="1"/>
</dbReference>
<evidence type="ECO:0000256" key="2">
    <source>
        <dbReference type="ARBA" id="ARBA00023315"/>
    </source>
</evidence>
<dbReference type="OrthoDB" id="5242221at2"/>
<dbReference type="PROSITE" id="PS51186">
    <property type="entry name" value="GNAT"/>
    <property type="match status" value="1"/>
</dbReference>
<comment type="similarity">
    <text evidence="3">Belongs to the acetyltransferase family. RimJ subfamily.</text>
</comment>
<dbReference type="InterPro" id="IPR000182">
    <property type="entry name" value="GNAT_dom"/>
</dbReference>
<protein>
    <submittedName>
        <fullName evidence="5">[SSU ribosomal protein S5P]-alanine acetyltransferase</fullName>
    </submittedName>
</protein>
<evidence type="ECO:0000256" key="3">
    <source>
        <dbReference type="ARBA" id="ARBA00038502"/>
    </source>
</evidence>
<feature type="domain" description="N-acetyltransferase" evidence="4">
    <location>
        <begin position="5"/>
        <end position="167"/>
    </location>
</feature>
<organism evidence="5 6">
    <name type="scientific">Pseudokineococcus lusitanus</name>
    <dbReference type="NCBI Taxonomy" id="763993"/>
    <lineage>
        <taxon>Bacteria</taxon>
        <taxon>Bacillati</taxon>
        <taxon>Actinomycetota</taxon>
        <taxon>Actinomycetes</taxon>
        <taxon>Kineosporiales</taxon>
        <taxon>Kineosporiaceae</taxon>
        <taxon>Pseudokineococcus</taxon>
    </lineage>
</organism>
<dbReference type="SUPFAM" id="SSF55729">
    <property type="entry name" value="Acyl-CoA N-acyltransferases (Nat)"/>
    <property type="match status" value="1"/>
</dbReference>
<dbReference type="InParanoid" id="A0A3N1HSY6"/>
<gene>
    <name evidence="5" type="ORF">EDC03_0238</name>
</gene>
<accession>A0A3N1HSY6</accession>
<dbReference type="AlphaFoldDB" id="A0A3N1HSY6"/>
<comment type="caution">
    <text evidence="5">The sequence shown here is derived from an EMBL/GenBank/DDBJ whole genome shotgun (WGS) entry which is preliminary data.</text>
</comment>
<dbReference type="GO" id="GO:0005737">
    <property type="term" value="C:cytoplasm"/>
    <property type="evidence" value="ECO:0007669"/>
    <property type="project" value="TreeGrafter"/>
</dbReference>
<name>A0A3N1HSY6_9ACTN</name>
<evidence type="ECO:0000259" key="4">
    <source>
        <dbReference type="PROSITE" id="PS51186"/>
    </source>
</evidence>
<keyword evidence="6" id="KW-1185">Reference proteome</keyword>
<keyword evidence="5" id="KW-0689">Ribosomal protein</keyword>
<dbReference type="PANTHER" id="PTHR43792:SF8">
    <property type="entry name" value="[RIBOSOMAL PROTEIN US5]-ALANINE N-ACETYLTRANSFERASE"/>
    <property type="match status" value="1"/>
</dbReference>
<evidence type="ECO:0000313" key="5">
    <source>
        <dbReference type="EMBL" id="ROP45633.1"/>
    </source>
</evidence>
<dbReference type="GO" id="GO:0005840">
    <property type="term" value="C:ribosome"/>
    <property type="evidence" value="ECO:0007669"/>
    <property type="project" value="UniProtKB-KW"/>
</dbReference>
<dbReference type="Proteomes" id="UP000276232">
    <property type="component" value="Unassembled WGS sequence"/>
</dbReference>
<dbReference type="InterPro" id="IPR016181">
    <property type="entry name" value="Acyl_CoA_acyltransferase"/>
</dbReference>
<dbReference type="EMBL" id="RJKN01000001">
    <property type="protein sequence ID" value="ROP45633.1"/>
    <property type="molecule type" value="Genomic_DNA"/>
</dbReference>
<evidence type="ECO:0000313" key="6">
    <source>
        <dbReference type="Proteomes" id="UP000276232"/>
    </source>
</evidence>
<keyword evidence="1 5" id="KW-0808">Transferase</keyword>
<keyword evidence="2" id="KW-0012">Acyltransferase</keyword>
<keyword evidence="5" id="KW-0687">Ribonucleoprotein</keyword>
<reference evidence="5 6" key="1">
    <citation type="journal article" date="2015" name="Stand. Genomic Sci.">
        <title>Genomic Encyclopedia of Bacterial and Archaeal Type Strains, Phase III: the genomes of soil and plant-associated and newly described type strains.</title>
        <authorList>
            <person name="Whitman W.B."/>
            <person name="Woyke T."/>
            <person name="Klenk H.P."/>
            <person name="Zhou Y."/>
            <person name="Lilburn T.G."/>
            <person name="Beck B.J."/>
            <person name="De Vos P."/>
            <person name="Vandamme P."/>
            <person name="Eisen J.A."/>
            <person name="Garrity G."/>
            <person name="Hugenholtz P."/>
            <person name="Kyrpides N.C."/>
        </authorList>
    </citation>
    <scope>NUCLEOTIDE SEQUENCE [LARGE SCALE GENOMIC DNA]</scope>
    <source>
        <strain evidence="5 6">CECT 7306</strain>
    </source>
</reference>